<feature type="signal peptide" evidence="1">
    <location>
        <begin position="1"/>
        <end position="24"/>
    </location>
</feature>
<dbReference type="Pfam" id="PF14534">
    <property type="entry name" value="DUF4440"/>
    <property type="match status" value="1"/>
</dbReference>
<dbReference type="Gene3D" id="3.10.450.50">
    <property type="match status" value="1"/>
</dbReference>
<name>A0ABT0TXW9_9BACT</name>
<feature type="domain" description="DUF4440" evidence="2">
    <location>
        <begin position="38"/>
        <end position="144"/>
    </location>
</feature>
<dbReference type="InterPro" id="IPR027843">
    <property type="entry name" value="DUF4440"/>
</dbReference>
<keyword evidence="4" id="KW-1185">Reference proteome</keyword>
<evidence type="ECO:0000259" key="2">
    <source>
        <dbReference type="Pfam" id="PF14534"/>
    </source>
</evidence>
<dbReference type="InterPro" id="IPR032710">
    <property type="entry name" value="NTF2-like_dom_sf"/>
</dbReference>
<sequence length="295" mass="32825">MKFIISLAFFVATFAITSTGQLYAQDAEAPRDTDEQMVRKSIEAFTRAFESGNAEAAAQLLTSGAELIAEDGAVVRSREAIQNAIARHNVEHPNVKIEKLSDAIRFPSRDTAVVDGRIRVVHPDSGTANRRFEIQCAREDGKWLLAKIEEWPHERAALLDLEWIIGTWKSKQGSAEVETTYEWFGDQAFIRAHFTIRENEQSVTGMQMIGVDPETGLLRTWIFEANGGVGEGVALQDGKQWVFESTTELTSGDVLEATNILVRIDGNSFTWQPLDLSINGEQFGNLPPSKVTRVR</sequence>
<dbReference type="RefSeq" id="WP_250927118.1">
    <property type="nucleotide sequence ID" value="NZ_JAMQBK010000008.1"/>
</dbReference>
<reference evidence="3 4" key="1">
    <citation type="journal article" date="2022" name="Syst. Appl. Microbiol.">
        <title>Rhodopirellula aestuarii sp. nov., a novel member of the genus Rhodopirellula isolated from brackish sediments collected in the Tagus River estuary, Portugal.</title>
        <authorList>
            <person name="Vitorino I.R."/>
            <person name="Klimek D."/>
            <person name="Calusinska M."/>
            <person name="Lobo-da-Cunha A."/>
            <person name="Vasconcelos V."/>
            <person name="Lage O.M."/>
        </authorList>
    </citation>
    <scope>NUCLEOTIDE SEQUENCE [LARGE SCALE GENOMIC DNA]</scope>
    <source>
        <strain evidence="3 4">ICT_H3.1</strain>
    </source>
</reference>
<dbReference type="Proteomes" id="UP001202961">
    <property type="component" value="Unassembled WGS sequence"/>
</dbReference>
<accession>A0ABT0TXW9</accession>
<feature type="chain" id="PRO_5045720241" evidence="1">
    <location>
        <begin position="25"/>
        <end position="295"/>
    </location>
</feature>
<evidence type="ECO:0000313" key="4">
    <source>
        <dbReference type="Proteomes" id="UP001202961"/>
    </source>
</evidence>
<keyword evidence="1" id="KW-0732">Signal</keyword>
<dbReference type="NCBIfam" id="TIGR02246">
    <property type="entry name" value="SgcJ/EcaC family oxidoreductase"/>
    <property type="match status" value="1"/>
</dbReference>
<comment type="caution">
    <text evidence="3">The sequence shown here is derived from an EMBL/GenBank/DDBJ whole genome shotgun (WGS) entry which is preliminary data.</text>
</comment>
<dbReference type="SUPFAM" id="SSF54427">
    <property type="entry name" value="NTF2-like"/>
    <property type="match status" value="1"/>
</dbReference>
<protein>
    <submittedName>
        <fullName evidence="3">Nuclear transport factor 2 family protein</fullName>
    </submittedName>
</protein>
<organism evidence="3 4">
    <name type="scientific">Aporhodopirellula aestuarii</name>
    <dbReference type="NCBI Taxonomy" id="2950107"/>
    <lineage>
        <taxon>Bacteria</taxon>
        <taxon>Pseudomonadati</taxon>
        <taxon>Planctomycetota</taxon>
        <taxon>Planctomycetia</taxon>
        <taxon>Pirellulales</taxon>
        <taxon>Pirellulaceae</taxon>
        <taxon>Aporhodopirellula</taxon>
    </lineage>
</organism>
<evidence type="ECO:0000313" key="3">
    <source>
        <dbReference type="EMBL" id="MCM2369453.1"/>
    </source>
</evidence>
<proteinExistence type="predicted"/>
<evidence type="ECO:0000256" key="1">
    <source>
        <dbReference type="SAM" id="SignalP"/>
    </source>
</evidence>
<dbReference type="EMBL" id="JAMQBK010000008">
    <property type="protein sequence ID" value="MCM2369453.1"/>
    <property type="molecule type" value="Genomic_DNA"/>
</dbReference>
<gene>
    <name evidence="3" type="ORF">NB063_02340</name>
</gene>
<dbReference type="InterPro" id="IPR011944">
    <property type="entry name" value="Steroid_delta5-4_isomerase"/>
</dbReference>